<name>A0ABV4X582_9CYAN</name>
<dbReference type="EMBL" id="JBHFNQ010000108">
    <property type="protein sequence ID" value="MFB2877944.1"/>
    <property type="molecule type" value="Genomic_DNA"/>
</dbReference>
<reference evidence="1 2" key="1">
    <citation type="submission" date="2024-09" db="EMBL/GenBank/DDBJ databases">
        <title>Floridaenema gen nov. (Aerosakkonemataceae, Aerosakkonematales ord. nov., Cyanobacteria) from benthic tropical and subtropical fresh waters, with the description of four new species.</title>
        <authorList>
            <person name="Moretto J.A."/>
            <person name="Berthold D.E."/>
            <person name="Lefler F.W."/>
            <person name="Huang I.-S."/>
            <person name="Laughinghouse H. IV."/>
        </authorList>
    </citation>
    <scope>NUCLEOTIDE SEQUENCE [LARGE SCALE GENOMIC DNA]</scope>
    <source>
        <strain evidence="1 2">BLCC-F46</strain>
    </source>
</reference>
<comment type="caution">
    <text evidence="1">The sequence shown here is derived from an EMBL/GenBank/DDBJ whole genome shotgun (WGS) entry which is preliminary data.</text>
</comment>
<evidence type="ECO:0000313" key="1">
    <source>
        <dbReference type="EMBL" id="MFB2877944.1"/>
    </source>
</evidence>
<keyword evidence="2" id="KW-1185">Reference proteome</keyword>
<protein>
    <submittedName>
        <fullName evidence="1">Uncharacterized protein</fullName>
    </submittedName>
</protein>
<organism evidence="1 2">
    <name type="scientific">Floridaenema aerugineum BLCC-F46</name>
    <dbReference type="NCBI Taxonomy" id="3153654"/>
    <lineage>
        <taxon>Bacteria</taxon>
        <taxon>Bacillati</taxon>
        <taxon>Cyanobacteriota</taxon>
        <taxon>Cyanophyceae</taxon>
        <taxon>Oscillatoriophycideae</taxon>
        <taxon>Aerosakkonematales</taxon>
        <taxon>Aerosakkonemataceae</taxon>
        <taxon>Floridanema</taxon>
        <taxon>Floridanema aerugineum</taxon>
    </lineage>
</organism>
<sequence length="44" mass="4797">MVNGIQKAIADSTIRQRAAQFGETIRAEDGMGEAAKIIRDLHLT</sequence>
<accession>A0ABV4X582</accession>
<evidence type="ECO:0000313" key="2">
    <source>
        <dbReference type="Proteomes" id="UP001576774"/>
    </source>
</evidence>
<dbReference type="Proteomes" id="UP001576774">
    <property type="component" value="Unassembled WGS sequence"/>
</dbReference>
<proteinExistence type="predicted"/>
<dbReference type="RefSeq" id="WP_413271031.1">
    <property type="nucleotide sequence ID" value="NZ_JBHFNQ010000108.1"/>
</dbReference>
<gene>
    <name evidence="1" type="ORF">ACE1CC_13920</name>
</gene>